<evidence type="ECO:0000313" key="3">
    <source>
        <dbReference type="Proteomes" id="UP000235579"/>
    </source>
</evidence>
<reference evidence="3" key="1">
    <citation type="submission" date="2016-07" db="EMBL/GenBank/DDBJ databases">
        <title>Nontailed viruses are major unrecognized killers of bacteria in the ocean.</title>
        <authorList>
            <person name="Kauffman K."/>
            <person name="Hussain F."/>
            <person name="Yang J."/>
            <person name="Arevalo P."/>
            <person name="Brown J."/>
            <person name="Cutler M."/>
            <person name="Kelly L."/>
            <person name="Polz M.F."/>
        </authorList>
    </citation>
    <scope>NUCLEOTIDE SEQUENCE [LARGE SCALE GENOMIC DNA]</scope>
    <source>
        <strain evidence="3">10N.222.48.A2</strain>
    </source>
</reference>
<dbReference type="EMBL" id="SYVV01000035">
    <property type="protein sequence ID" value="TKG29405.1"/>
    <property type="molecule type" value="Genomic_DNA"/>
</dbReference>
<proteinExistence type="predicted"/>
<name>A0A2N7NGS8_9VIBR</name>
<reference evidence="2 4" key="4">
    <citation type="submission" date="2019-04" db="EMBL/GenBank/DDBJ databases">
        <title>A reverse ecology approach based on a biological definition of microbial populations.</title>
        <authorList>
            <person name="Arevalo P."/>
            <person name="Vaninsberghe D."/>
            <person name="Elsherbini J."/>
            <person name="Gore J."/>
            <person name="Polz M."/>
        </authorList>
    </citation>
    <scope>NUCLEOTIDE SEQUENCE [LARGE SCALE GENOMIC DNA]</scope>
    <source>
        <strain evidence="2 4">10N.222.45.A8</strain>
    </source>
</reference>
<dbReference type="Proteomes" id="UP000235579">
    <property type="component" value="Unassembled WGS sequence"/>
</dbReference>
<protein>
    <submittedName>
        <fullName evidence="1">Uncharacterized protein</fullName>
    </submittedName>
</protein>
<dbReference type="RefSeq" id="WP_102258015.1">
    <property type="nucleotide sequence ID" value="NZ_MDBP01000043.1"/>
</dbReference>
<dbReference type="AlphaFoldDB" id="A0A2N7NGS8"/>
<sequence length="148" mass="17099">MKPKFWKLSQGTREFDLRDIIESINSGLVYVHKDTRGKGTSSTSQAEDFISAAIGDYFYLTHGNEGIYLLGQFVGPANLFSKYGDGWLEREFKFIFASNNSNFYSGEHKWWAPNDNSTFTRVPEHELSLFEEEILRPYFEVTLNEFGL</sequence>
<evidence type="ECO:0000313" key="2">
    <source>
        <dbReference type="EMBL" id="TKG29405.1"/>
    </source>
</evidence>
<dbReference type="Proteomes" id="UP000308018">
    <property type="component" value="Unassembled WGS sequence"/>
</dbReference>
<gene>
    <name evidence="1" type="ORF">BCS92_17065</name>
    <name evidence="2" type="ORF">FC057_19965</name>
</gene>
<reference evidence="1" key="2">
    <citation type="submission" date="2016-07" db="EMBL/GenBank/DDBJ databases">
        <authorList>
            <person name="Wan K."/>
            <person name="Booth B."/>
            <person name="Spirohn K."/>
            <person name="Hao T."/>
            <person name="Hu Y."/>
            <person name="Calderwood M."/>
            <person name="Hill D."/>
            <person name="Mohr S."/>
            <person name="Vidal M."/>
            <person name="Celniker S."/>
            <person name="Perrimon N."/>
        </authorList>
    </citation>
    <scope>NUCLEOTIDE SEQUENCE</scope>
    <source>
        <strain evidence="1">10N.222.48.A2</strain>
    </source>
</reference>
<organism evidence="1 3">
    <name type="scientific">Vibrio tasmaniensis</name>
    <dbReference type="NCBI Taxonomy" id="212663"/>
    <lineage>
        <taxon>Bacteria</taxon>
        <taxon>Pseudomonadati</taxon>
        <taxon>Pseudomonadota</taxon>
        <taxon>Gammaproteobacteria</taxon>
        <taxon>Vibrionales</taxon>
        <taxon>Vibrionaceae</taxon>
        <taxon>Vibrio</taxon>
    </lineage>
</organism>
<evidence type="ECO:0000313" key="4">
    <source>
        <dbReference type="Proteomes" id="UP000308018"/>
    </source>
</evidence>
<evidence type="ECO:0000313" key="1">
    <source>
        <dbReference type="EMBL" id="PMP13652.1"/>
    </source>
</evidence>
<dbReference type="EMBL" id="MDBP01000043">
    <property type="protein sequence ID" value="PMP13652.1"/>
    <property type="molecule type" value="Genomic_DNA"/>
</dbReference>
<reference evidence="1" key="3">
    <citation type="journal article" date="2018" name="Nature">
        <title>A major lineage of non-tailed dsDNA viruses as unrecognized killers of marine bacteria.</title>
        <authorList>
            <person name="Kauffman K.M."/>
            <person name="Hussain F.A."/>
            <person name="Yang J."/>
            <person name="Arevalo P."/>
            <person name="Brown J.M."/>
            <person name="Chang W.K."/>
            <person name="VanInsberghe D."/>
            <person name="Elsherbini J."/>
            <person name="Sharma R.S."/>
            <person name="Cutler M.B."/>
            <person name="Kelly L."/>
            <person name="Polz M.F."/>
        </authorList>
    </citation>
    <scope>NUCLEOTIDE SEQUENCE</scope>
    <source>
        <strain evidence="1">10N.222.48.A2</strain>
    </source>
</reference>
<comment type="caution">
    <text evidence="1">The sequence shown here is derived from an EMBL/GenBank/DDBJ whole genome shotgun (WGS) entry which is preliminary data.</text>
</comment>
<accession>A0A2N7NGS8</accession>